<organism evidence="11">
    <name type="scientific">Brassica oleracea</name>
    <name type="common">Wild cabbage</name>
    <dbReference type="NCBI Taxonomy" id="3712"/>
    <lineage>
        <taxon>Eukaryota</taxon>
        <taxon>Viridiplantae</taxon>
        <taxon>Streptophyta</taxon>
        <taxon>Embryophyta</taxon>
        <taxon>Tracheophyta</taxon>
        <taxon>Spermatophyta</taxon>
        <taxon>Magnoliopsida</taxon>
        <taxon>eudicotyledons</taxon>
        <taxon>Gunneridae</taxon>
        <taxon>Pentapetalae</taxon>
        <taxon>rosids</taxon>
        <taxon>malvids</taxon>
        <taxon>Brassicales</taxon>
        <taxon>Brassicaceae</taxon>
        <taxon>Brassiceae</taxon>
        <taxon>Brassica</taxon>
    </lineage>
</organism>
<keyword evidence="4 7" id="KW-0067">ATP-binding</keyword>
<dbReference type="EMBL" id="LR031877">
    <property type="protein sequence ID" value="VDD42821.1"/>
    <property type="molecule type" value="Genomic_DNA"/>
</dbReference>
<evidence type="ECO:0000256" key="8">
    <source>
        <dbReference type="SAM" id="Coils"/>
    </source>
</evidence>
<dbReference type="PANTHER" id="PTHR47972">
    <property type="entry name" value="KINESIN-LIKE PROTEIN KLP-3"/>
    <property type="match status" value="1"/>
</dbReference>
<evidence type="ECO:0000256" key="7">
    <source>
        <dbReference type="PROSITE-ProRule" id="PRU00283"/>
    </source>
</evidence>
<dbReference type="InterPro" id="IPR001752">
    <property type="entry name" value="Kinesin_motor_dom"/>
</dbReference>
<feature type="compositionally biased region" description="Basic and acidic residues" evidence="9">
    <location>
        <begin position="1059"/>
        <end position="1070"/>
    </location>
</feature>
<dbReference type="PROSITE" id="PS50067">
    <property type="entry name" value="KINESIN_MOTOR_2"/>
    <property type="match status" value="1"/>
</dbReference>
<dbReference type="Pfam" id="PF00225">
    <property type="entry name" value="Kinesin"/>
    <property type="match status" value="1"/>
</dbReference>
<feature type="compositionally biased region" description="Polar residues" evidence="9">
    <location>
        <begin position="1175"/>
        <end position="1196"/>
    </location>
</feature>
<feature type="compositionally biased region" description="Low complexity" evidence="9">
    <location>
        <begin position="34"/>
        <end position="44"/>
    </location>
</feature>
<protein>
    <recommendedName>
        <fullName evidence="10">Kinesin motor domain-containing protein</fullName>
    </recommendedName>
</protein>
<dbReference type="GO" id="GO:0007018">
    <property type="term" value="P:microtubule-based movement"/>
    <property type="evidence" value="ECO:0007669"/>
    <property type="project" value="InterPro"/>
</dbReference>
<evidence type="ECO:0000256" key="9">
    <source>
        <dbReference type="SAM" id="MobiDB-lite"/>
    </source>
</evidence>
<dbReference type="Gene3D" id="3.40.850.10">
    <property type="entry name" value="Kinesin motor domain"/>
    <property type="match status" value="1"/>
</dbReference>
<evidence type="ECO:0000256" key="2">
    <source>
        <dbReference type="ARBA" id="ARBA00022701"/>
    </source>
</evidence>
<dbReference type="GO" id="GO:0005874">
    <property type="term" value="C:microtubule"/>
    <property type="evidence" value="ECO:0007669"/>
    <property type="project" value="UniProtKB-KW"/>
</dbReference>
<dbReference type="PANTHER" id="PTHR47972:SF33">
    <property type="entry name" value="KINESIN-LIKE PROTEIN KIN-14O"/>
    <property type="match status" value="1"/>
</dbReference>
<sequence>MFTFICMYSSMPFFSCCTKASLCYSPGSSRGDSTPRSPFSPSSPYERRKAYAADSKFQRPQATSSSPLDPSSPASMLHGGHKLHEAFQMKQGRFDLQAAKISEMMKSNNLDNAPTQSLLSIATGILDDSIERNNGEVPQQMHTLGKPSDLISNDQRVACLLRKVVLEIERRISTQSEHLRTQNSVFKAREEKYQSRIKVLETLASGTSEENEIATKQLRRIKLEEKKKIKEEDMVKLEKENGEYNHEISTLRRELETAKKAYEQQCLQMESHTKLEEEKKNKEEDMVRLEKANGEYNHEISTLRRELETAKKAYEQQCLQMESHTKLEEKKKNREEDMVRLEKANGEYNHEISTLRRELETTKKAYEQQCLRMESQTQVATTGIVDRVKELEQMTKDASVSKIALEERIKELEKIGKEANAAKTALEEKVKELQQFKLEIVTVNTSLEAKNQDLEKMGKEAYAANTTLEETVKELQQFKKETVAVNTSLEAKNRELEKMGKEAIVGKTILEEKVKELQQFRIETITVNTSLEAKNRELEHNLAQWKSKAKEMEENSDLKNQSWSQKELSYRRFINFQFQALQELRLYSKSIKQEILKVQDSYKGEFSQLGEKLLELGEAAENYHAVLAENQKLFNELQELKGNIRVYCRVRPFLPGQGASNTVVEHIGEHGELVVLNPTKPGKDGLRKFRFNKVYSPASTQAEVFSDIKPLVRSVLDGYNVCIFAYGQTGSGKTYTMTGPDGASEEEWGVNYRALNDLFKISQSRKSNIAYEVGVQMVEIYNEQVRDLLSGDSSQKRYPFLSALTWFSTPLSNFLLQFRSQQNGLAVPDASMYPVTSTSDVLELMNIGLDNRVVSSTALNERSSRSHSIVTVHVRGKDLKTGSALYGNLHLVDLAGSERVDRSEVTGDRLKEAQHINKSLSALGDVIFSLASKNSHVPYRNSKLTQLLQSSLGGRAKTLMFVQLNPDVISYSESMSTLKFAERVSGVELGAAKSSKDGRDVRDLMEQLGSLKDTIARKDDEIERLHLLKDINYPQRLQRKSLGHSDEFNSEESQLSIEEDSRSQQDHLRQSRLSIIDREALASSIDSEYEERFDDGTEGSIDVSRAAEGRKQLKMSDKTSKPVTPRASTKTTRPLDKLKVATRAVKATSGLMSPSKPTSTLMSPSKPTAGLMSPSKPTSSLMSPSIKKTGSTSNLVKSPKRWS</sequence>
<evidence type="ECO:0000259" key="10">
    <source>
        <dbReference type="PROSITE" id="PS50067"/>
    </source>
</evidence>
<feature type="coiled-coil region" evidence="8">
    <location>
        <begin position="528"/>
        <end position="555"/>
    </location>
</feature>
<evidence type="ECO:0000313" key="11">
    <source>
        <dbReference type="EMBL" id="VDD42821.1"/>
    </source>
</evidence>
<feature type="compositionally biased region" description="Acidic residues" evidence="9">
    <location>
        <begin position="1087"/>
        <end position="1097"/>
    </location>
</feature>
<reference evidence="11" key="1">
    <citation type="submission" date="2018-11" db="EMBL/GenBank/DDBJ databases">
        <authorList>
            <consortium name="Genoscope - CEA"/>
            <person name="William W."/>
        </authorList>
    </citation>
    <scope>NUCLEOTIDE SEQUENCE</scope>
</reference>
<feature type="domain" description="Kinesin motor" evidence="10">
    <location>
        <begin position="643"/>
        <end position="987"/>
    </location>
</feature>
<evidence type="ECO:0000256" key="3">
    <source>
        <dbReference type="ARBA" id="ARBA00022741"/>
    </source>
</evidence>
<dbReference type="PRINTS" id="PR00380">
    <property type="entry name" value="KINESINHEAVY"/>
</dbReference>
<dbReference type="InterPro" id="IPR027417">
    <property type="entry name" value="P-loop_NTPase"/>
</dbReference>
<evidence type="ECO:0000256" key="5">
    <source>
        <dbReference type="ARBA" id="ARBA00023054"/>
    </source>
</evidence>
<feature type="region of interest" description="Disordered" evidence="9">
    <location>
        <begin position="26"/>
        <end position="45"/>
    </location>
</feature>
<keyword evidence="2" id="KW-0493">Microtubule</keyword>
<evidence type="ECO:0000256" key="4">
    <source>
        <dbReference type="ARBA" id="ARBA00022840"/>
    </source>
</evidence>
<dbReference type="GO" id="GO:0008017">
    <property type="term" value="F:microtubule binding"/>
    <property type="evidence" value="ECO:0007669"/>
    <property type="project" value="InterPro"/>
</dbReference>
<feature type="compositionally biased region" description="Low complexity" evidence="9">
    <location>
        <begin position="64"/>
        <end position="75"/>
    </location>
</feature>
<dbReference type="FunFam" id="3.40.850.10:FF:000044">
    <property type="entry name" value="p-loop containing nucleoside triphosphate hydrolases superfamily protein"/>
    <property type="match status" value="1"/>
</dbReference>
<comment type="similarity">
    <text evidence="1">Belongs to the TRAFAC class myosin-kinesin ATPase superfamily. Kinesin family. KIN-14 subfamily.</text>
</comment>
<dbReference type="SMART" id="SM00129">
    <property type="entry name" value="KISc"/>
    <property type="match status" value="1"/>
</dbReference>
<keyword evidence="6 7" id="KW-0505">Motor protein</keyword>
<dbReference type="InterPro" id="IPR027640">
    <property type="entry name" value="Kinesin-like_fam"/>
</dbReference>
<evidence type="ECO:0000256" key="6">
    <source>
        <dbReference type="ARBA" id="ARBA00023175"/>
    </source>
</evidence>
<feature type="region of interest" description="Disordered" evidence="9">
    <location>
        <begin position="1042"/>
        <end position="1070"/>
    </location>
</feature>
<accession>A0A3P6F4P5</accession>
<feature type="compositionally biased region" description="Basic and acidic residues" evidence="9">
    <location>
        <begin position="1105"/>
        <end position="1120"/>
    </location>
</feature>
<gene>
    <name evidence="11" type="ORF">BOLC5T30368H</name>
</gene>
<name>A0A3P6F4P5_BRAOL</name>
<dbReference type="GO" id="GO:0003777">
    <property type="term" value="F:microtubule motor activity"/>
    <property type="evidence" value="ECO:0007669"/>
    <property type="project" value="InterPro"/>
</dbReference>
<keyword evidence="5 8" id="KW-0175">Coiled coil</keyword>
<dbReference type="SUPFAM" id="SSF52540">
    <property type="entry name" value="P-loop containing nucleoside triphosphate hydrolases"/>
    <property type="match status" value="1"/>
</dbReference>
<feature type="region of interest" description="Disordered" evidence="9">
    <location>
        <begin position="1087"/>
        <end position="1203"/>
    </location>
</feature>
<dbReference type="Gene3D" id="1.20.5.170">
    <property type="match status" value="3"/>
</dbReference>
<dbReference type="GO" id="GO:0005524">
    <property type="term" value="F:ATP binding"/>
    <property type="evidence" value="ECO:0007669"/>
    <property type="project" value="UniProtKB-UniRule"/>
</dbReference>
<feature type="region of interest" description="Disordered" evidence="9">
    <location>
        <begin position="52"/>
        <end position="78"/>
    </location>
</feature>
<feature type="coiled-coil region" evidence="8">
    <location>
        <begin position="220"/>
        <end position="376"/>
    </location>
</feature>
<dbReference type="AlphaFoldDB" id="A0A3P6F4P5"/>
<dbReference type="InterPro" id="IPR036961">
    <property type="entry name" value="Kinesin_motor_dom_sf"/>
</dbReference>
<keyword evidence="3 7" id="KW-0547">Nucleotide-binding</keyword>
<feature type="coiled-coil region" evidence="8">
    <location>
        <begin position="402"/>
        <end position="439"/>
    </location>
</feature>
<proteinExistence type="inferred from homology"/>
<feature type="compositionally biased region" description="Polar residues" evidence="9">
    <location>
        <begin position="1150"/>
        <end position="1166"/>
    </location>
</feature>
<evidence type="ECO:0000256" key="1">
    <source>
        <dbReference type="ARBA" id="ARBA00010899"/>
    </source>
</evidence>
<feature type="binding site" evidence="7">
    <location>
        <begin position="727"/>
        <end position="734"/>
    </location>
    <ligand>
        <name>ATP</name>
        <dbReference type="ChEBI" id="CHEBI:30616"/>
    </ligand>
</feature>